<feature type="signal peptide" evidence="15">
    <location>
        <begin position="1"/>
        <end position="21"/>
    </location>
</feature>
<dbReference type="InterPro" id="IPR041269">
    <property type="entry name" value="QSOX_Trx1"/>
</dbReference>
<evidence type="ECO:0000256" key="6">
    <source>
        <dbReference type="ARBA" id="ARBA00022729"/>
    </source>
</evidence>
<reference evidence="18 19" key="1">
    <citation type="submission" date="2021-06" db="EMBL/GenBank/DDBJ databases">
        <authorList>
            <person name="Palmer J.M."/>
        </authorList>
    </citation>
    <scope>NUCLEOTIDE SEQUENCE [LARGE SCALE GENOMIC DNA]</scope>
    <source>
        <strain evidence="18 19">MEX-2019</strain>
        <tissue evidence="18">Muscle</tissue>
    </source>
</reference>
<dbReference type="FunFam" id="3.40.30.10:FF:000073">
    <property type="entry name" value="Sulfhydryl oxidase"/>
    <property type="match status" value="1"/>
</dbReference>
<evidence type="ECO:0000313" key="18">
    <source>
        <dbReference type="EMBL" id="KAK5623875.1"/>
    </source>
</evidence>
<dbReference type="GO" id="GO:0000139">
    <property type="term" value="C:Golgi membrane"/>
    <property type="evidence" value="ECO:0007669"/>
    <property type="project" value="TreeGrafter"/>
</dbReference>
<feature type="region of interest" description="Disordered" evidence="14">
    <location>
        <begin position="567"/>
        <end position="623"/>
    </location>
</feature>
<evidence type="ECO:0000256" key="10">
    <source>
        <dbReference type="ARBA" id="ARBA00023180"/>
    </source>
</evidence>
<keyword evidence="4" id="KW-0964">Secreted</keyword>
<dbReference type="PROSITE" id="PS51352">
    <property type="entry name" value="THIOREDOXIN_2"/>
    <property type="match status" value="1"/>
</dbReference>
<proteinExistence type="inferred from homology"/>
<keyword evidence="5 13" id="KW-0285">Flavoprotein</keyword>
<dbReference type="InterPro" id="IPR017937">
    <property type="entry name" value="Thioredoxin_CS"/>
</dbReference>
<dbReference type="Pfam" id="PF00085">
    <property type="entry name" value="Thioredoxin"/>
    <property type="match status" value="1"/>
</dbReference>
<comment type="catalytic activity">
    <reaction evidence="12 13">
        <text>2 R'C(R)SH + O2 = R'C(R)S-S(R)CR' + H2O2</text>
        <dbReference type="Rhea" id="RHEA:17357"/>
        <dbReference type="ChEBI" id="CHEBI:15379"/>
        <dbReference type="ChEBI" id="CHEBI:16240"/>
        <dbReference type="ChEBI" id="CHEBI:16520"/>
        <dbReference type="ChEBI" id="CHEBI:17412"/>
        <dbReference type="EC" id="1.8.3.2"/>
    </reaction>
</comment>
<dbReference type="GO" id="GO:0016971">
    <property type="term" value="F:flavin-dependent sulfhydryl oxidase activity"/>
    <property type="evidence" value="ECO:0007669"/>
    <property type="project" value="InterPro"/>
</dbReference>
<feature type="compositionally biased region" description="Polar residues" evidence="14">
    <location>
        <begin position="818"/>
        <end position="828"/>
    </location>
</feature>
<dbReference type="Pfam" id="PF18108">
    <property type="entry name" value="QSOX_Trx1"/>
    <property type="match status" value="1"/>
</dbReference>
<dbReference type="SUPFAM" id="SSF69000">
    <property type="entry name" value="FAD-dependent thiol oxidase"/>
    <property type="match status" value="1"/>
</dbReference>
<evidence type="ECO:0000256" key="11">
    <source>
        <dbReference type="ARBA" id="ARBA00045804"/>
    </source>
</evidence>
<dbReference type="Gene3D" id="1.20.120.1960">
    <property type="entry name" value="QSOX sulfhydryl oxidase domain"/>
    <property type="match status" value="1"/>
</dbReference>
<protein>
    <recommendedName>
        <fullName evidence="13">Sulfhydryl oxidase</fullName>
        <ecNumber evidence="13">1.8.3.2</ecNumber>
    </recommendedName>
</protein>
<evidence type="ECO:0000256" key="12">
    <source>
        <dbReference type="ARBA" id="ARBA00048864"/>
    </source>
</evidence>
<feature type="domain" description="ERV/ALR sulfhydryl oxidase" evidence="16">
    <location>
        <begin position="387"/>
        <end position="488"/>
    </location>
</feature>
<organism evidence="18 19">
    <name type="scientific">Crenichthys baileyi</name>
    <name type="common">White River springfish</name>
    <dbReference type="NCBI Taxonomy" id="28760"/>
    <lineage>
        <taxon>Eukaryota</taxon>
        <taxon>Metazoa</taxon>
        <taxon>Chordata</taxon>
        <taxon>Craniata</taxon>
        <taxon>Vertebrata</taxon>
        <taxon>Euteleostomi</taxon>
        <taxon>Actinopterygii</taxon>
        <taxon>Neopterygii</taxon>
        <taxon>Teleostei</taxon>
        <taxon>Neoteleostei</taxon>
        <taxon>Acanthomorphata</taxon>
        <taxon>Ovalentaria</taxon>
        <taxon>Atherinomorphae</taxon>
        <taxon>Cyprinodontiformes</taxon>
        <taxon>Goodeidae</taxon>
        <taxon>Crenichthys</taxon>
    </lineage>
</organism>
<dbReference type="Proteomes" id="UP001311232">
    <property type="component" value="Unassembled WGS sequence"/>
</dbReference>
<dbReference type="Pfam" id="PF04777">
    <property type="entry name" value="Evr1_Alr"/>
    <property type="match status" value="1"/>
</dbReference>
<feature type="compositionally biased region" description="Basic residues" evidence="14">
    <location>
        <begin position="779"/>
        <end position="793"/>
    </location>
</feature>
<dbReference type="AlphaFoldDB" id="A0AAV9SSP3"/>
<dbReference type="Pfam" id="PF18371">
    <property type="entry name" value="FAD_SOX"/>
    <property type="match status" value="1"/>
</dbReference>
<dbReference type="PROSITE" id="PS00194">
    <property type="entry name" value="THIOREDOXIN_1"/>
    <property type="match status" value="1"/>
</dbReference>
<dbReference type="InterPro" id="IPR036249">
    <property type="entry name" value="Thioredoxin-like_sf"/>
</dbReference>
<dbReference type="GO" id="GO:0005615">
    <property type="term" value="C:extracellular space"/>
    <property type="evidence" value="ECO:0007669"/>
    <property type="project" value="TreeGrafter"/>
</dbReference>
<evidence type="ECO:0000259" key="17">
    <source>
        <dbReference type="PROSITE" id="PS51352"/>
    </source>
</evidence>
<dbReference type="GO" id="GO:0006457">
    <property type="term" value="P:protein folding"/>
    <property type="evidence" value="ECO:0007669"/>
    <property type="project" value="TreeGrafter"/>
</dbReference>
<dbReference type="EC" id="1.8.3.2" evidence="13"/>
<comment type="cofactor">
    <cofactor evidence="1 13">
        <name>FAD</name>
        <dbReference type="ChEBI" id="CHEBI:57692"/>
    </cofactor>
</comment>
<evidence type="ECO:0000256" key="9">
    <source>
        <dbReference type="ARBA" id="ARBA00023157"/>
    </source>
</evidence>
<dbReference type="InterPro" id="IPR040986">
    <property type="entry name" value="QSOX_FAD-bd_dom"/>
</dbReference>
<evidence type="ECO:0000313" key="19">
    <source>
        <dbReference type="Proteomes" id="UP001311232"/>
    </source>
</evidence>
<dbReference type="EMBL" id="JAHHUM010000011">
    <property type="protein sequence ID" value="KAK5623875.1"/>
    <property type="molecule type" value="Genomic_DNA"/>
</dbReference>
<dbReference type="FunFam" id="1.20.120.310:FF:000001">
    <property type="entry name" value="Sulfhydryl oxidase"/>
    <property type="match status" value="1"/>
</dbReference>
<evidence type="ECO:0000256" key="5">
    <source>
        <dbReference type="ARBA" id="ARBA00022630"/>
    </source>
</evidence>
<keyword evidence="7 13" id="KW-0274">FAD</keyword>
<evidence type="ECO:0000256" key="2">
    <source>
        <dbReference type="ARBA" id="ARBA00004613"/>
    </source>
</evidence>
<dbReference type="SUPFAM" id="SSF52833">
    <property type="entry name" value="Thioredoxin-like"/>
    <property type="match status" value="1"/>
</dbReference>
<feature type="chain" id="PRO_5043720870" description="Sulfhydryl oxidase" evidence="15">
    <location>
        <begin position="22"/>
        <end position="837"/>
    </location>
</feature>
<comment type="caution">
    <text evidence="18">The sequence shown here is derived from an EMBL/GenBank/DDBJ whole genome shotgun (WGS) entry which is preliminary data.</text>
</comment>
<dbReference type="PANTHER" id="PTHR22897">
    <property type="entry name" value="QUIESCIN Q6-RELATED SULFHYDRYL OXIDASE"/>
    <property type="match status" value="1"/>
</dbReference>
<evidence type="ECO:0000256" key="15">
    <source>
        <dbReference type="SAM" id="SignalP"/>
    </source>
</evidence>
<evidence type="ECO:0000256" key="14">
    <source>
        <dbReference type="SAM" id="MobiDB-lite"/>
    </source>
</evidence>
<dbReference type="FunFam" id="3.40.30.10:FF:000080">
    <property type="entry name" value="Sulfhydryl oxidase"/>
    <property type="match status" value="1"/>
</dbReference>
<gene>
    <name evidence="18" type="ORF">CRENBAI_001488</name>
</gene>
<dbReference type="InterPro" id="IPR017905">
    <property type="entry name" value="ERV/ALR_sulphydryl_oxidase"/>
</dbReference>
<dbReference type="InterPro" id="IPR036774">
    <property type="entry name" value="ERV/ALR_sulphydryl_oxid_sf"/>
</dbReference>
<comment type="subcellular location">
    <subcellularLocation>
        <location evidence="2">Secreted</location>
    </subcellularLocation>
</comment>
<dbReference type="PANTHER" id="PTHR22897:SF6">
    <property type="entry name" value="SULFHYDRYL OXIDASE 1"/>
    <property type="match status" value="1"/>
</dbReference>
<name>A0AAV9SSP3_9TELE</name>
<dbReference type="PRINTS" id="PR00421">
    <property type="entry name" value="THIOREDOXIN"/>
</dbReference>
<comment type="similarity">
    <text evidence="3 13">Belongs to the quiescin-sulfhydryl oxidase (QSOX) family.</text>
</comment>
<dbReference type="Gene3D" id="3.40.30.10">
    <property type="entry name" value="Glutaredoxin"/>
    <property type="match status" value="2"/>
</dbReference>
<evidence type="ECO:0000259" key="16">
    <source>
        <dbReference type="PROSITE" id="PS51324"/>
    </source>
</evidence>
<feature type="compositionally biased region" description="Polar residues" evidence="14">
    <location>
        <begin position="766"/>
        <end position="775"/>
    </location>
</feature>
<evidence type="ECO:0000256" key="8">
    <source>
        <dbReference type="ARBA" id="ARBA00023002"/>
    </source>
</evidence>
<keyword evidence="9" id="KW-1015">Disulfide bond</keyword>
<dbReference type="FunFam" id="1.20.120.1960:FF:000001">
    <property type="entry name" value="Sulfhydryl oxidase"/>
    <property type="match status" value="1"/>
</dbReference>
<comment type="function">
    <text evidence="11">Catalyzes the oxidation of sulfhydryl groups in peptide and protein thiols to disulfides with the reduction of oxygen to hydrogen peroxide. Plays a role in disulfide bond formation in a variety of extracellular proteins. In fibroblasts, required for normal incorporation of laminin into the extracellular matrix, and thereby for normal cell-cell adhesion and cell migration.</text>
</comment>
<evidence type="ECO:0000256" key="4">
    <source>
        <dbReference type="ARBA" id="ARBA00022525"/>
    </source>
</evidence>
<evidence type="ECO:0000256" key="1">
    <source>
        <dbReference type="ARBA" id="ARBA00001974"/>
    </source>
</evidence>
<keyword evidence="10" id="KW-0325">Glycoprotein</keyword>
<keyword evidence="19" id="KW-1185">Reference proteome</keyword>
<dbReference type="CDD" id="cd02992">
    <property type="entry name" value="PDI_a_QSOX"/>
    <property type="match status" value="1"/>
</dbReference>
<sequence length="837" mass="95125">MTATAAFFFCLCLAFPPAAEAGLYTASDQVVLLSEQNVGSVLVNSSVAMVVEFYASWCGHCMMFSPTYKKLARDTKEWKPAVNIAAIDCAAEDNKQICRDYEVTGYPTIKFFHAYSKADSSGVTYRGFSRDVRELRHRIIDSLESHGEPWPPACPPLEPTSEAEINNFFETNTVQHLALIFEDKKSYVGREVILDLLQFENITVRRVLNTEKGLVAKLGVTEFPSCYLYYPDGNFARLRVNFEARSFYSYALQRLPGVMRSGKSPPVVMELLKNRTEEPWRPFNSSRVYMADLESALHYSLRVELADHAVIKGDALIALKNYISVLAKYFPGRPVVTNLLKSLNSWLQNQTADHISYKEIKETVDDTAQVLDAALPEGVRWVGCQGSQPHFRGYPCGVWTLFHVLTVQANNTGGSDPKEVLKAMRNYVHHFFGCRYCAEHFENMAKEGLDEVNTLISAVQWLWNRHNRVNNRIAGAVSEDPLFPKIQWPSPEMCPSCHTVKSNGEHGWNKEQVLPFLGSYFSSSRILTDYLESEDQILRKQREKHYHQLQDSLAQKHIERIAREALNPITPSLQSRVQEGEEEEGPQEEEEGPQDDVEAYEEDNEGGEEKPAPVTSEIEDKSFIPTPWTKAKLEEVRGHWIPSIIGMRLRRRQQQEDIVDLDSFVNQHFKAKALQLASSSRVKQRTLQTKVEQEPRLAFSLGMELDAGLGMVGLQPLDADLDLNLIHQGKSLKKRALARQYFRREPVFDILPVTVKRAYYRLASTQEASFQQQHASEGKKKKKKKKRRRRRRDGKGDTLHGTSEPPMISHPPEGPSSLGEQSRTTCSEMESVRRDCA</sequence>
<accession>A0AAV9SSP3</accession>
<dbReference type="InterPro" id="IPR042568">
    <property type="entry name" value="QSOX_FAD-bd_sf"/>
</dbReference>
<dbReference type="PROSITE" id="PS51324">
    <property type="entry name" value="ERV_ALR"/>
    <property type="match status" value="1"/>
</dbReference>
<feature type="compositionally biased region" description="Acidic residues" evidence="14">
    <location>
        <begin position="580"/>
        <end position="606"/>
    </location>
</feature>
<evidence type="ECO:0000256" key="13">
    <source>
        <dbReference type="RuleBase" id="RU371123"/>
    </source>
</evidence>
<feature type="domain" description="Thioredoxin" evidence="17">
    <location>
        <begin position="12"/>
        <end position="145"/>
    </location>
</feature>
<evidence type="ECO:0000256" key="3">
    <source>
        <dbReference type="ARBA" id="ARBA00006041"/>
    </source>
</evidence>
<evidence type="ECO:0000256" key="7">
    <source>
        <dbReference type="ARBA" id="ARBA00022827"/>
    </source>
</evidence>
<feature type="region of interest" description="Disordered" evidence="14">
    <location>
        <begin position="766"/>
        <end position="837"/>
    </location>
</feature>
<dbReference type="InterPro" id="IPR013766">
    <property type="entry name" value="Thioredoxin_domain"/>
</dbReference>
<dbReference type="Gene3D" id="1.20.120.310">
    <property type="entry name" value="ERV/ALR sulfhydryl oxidase domain"/>
    <property type="match status" value="1"/>
</dbReference>
<keyword evidence="6 15" id="KW-0732">Signal</keyword>
<dbReference type="GO" id="GO:0003756">
    <property type="term" value="F:protein disulfide isomerase activity"/>
    <property type="evidence" value="ECO:0007669"/>
    <property type="project" value="TreeGrafter"/>
</dbReference>
<keyword evidence="8 13" id="KW-0560">Oxidoreductase</keyword>
<dbReference type="InterPro" id="IPR039798">
    <property type="entry name" value="Sulfhydryl_oxidase"/>
</dbReference>